<dbReference type="InterPro" id="IPR050986">
    <property type="entry name" value="GutQ/KpsF_isomerases"/>
</dbReference>
<dbReference type="InterPro" id="IPR001347">
    <property type="entry name" value="SIS_dom"/>
</dbReference>
<accession>A0ABX8W8T5</accession>
<keyword evidence="1" id="KW-0812">Transmembrane</keyword>
<evidence type="ECO:0000313" key="4">
    <source>
        <dbReference type="Proteomes" id="UP000826550"/>
    </source>
</evidence>
<gene>
    <name evidence="3" type="ORF">GYM71_01545</name>
</gene>
<proteinExistence type="predicted"/>
<dbReference type="PANTHER" id="PTHR42745">
    <property type="match status" value="1"/>
</dbReference>
<dbReference type="CDD" id="cd05014">
    <property type="entry name" value="SIS_Kpsf"/>
    <property type="match status" value="1"/>
</dbReference>
<dbReference type="Proteomes" id="UP000826550">
    <property type="component" value="Chromosome"/>
</dbReference>
<feature type="transmembrane region" description="Helical" evidence="1">
    <location>
        <begin position="145"/>
        <end position="168"/>
    </location>
</feature>
<dbReference type="RefSeq" id="WP_220220661.1">
    <property type="nucleotide sequence ID" value="NZ_CP048268.1"/>
</dbReference>
<dbReference type="EMBL" id="CP048268">
    <property type="protein sequence ID" value="QYN52187.1"/>
    <property type="molecule type" value="Genomic_DNA"/>
</dbReference>
<organism evidence="3 4">
    <name type="scientific">Lactobacillus panisapium</name>
    <dbReference type="NCBI Taxonomy" id="2012495"/>
    <lineage>
        <taxon>Bacteria</taxon>
        <taxon>Bacillati</taxon>
        <taxon>Bacillota</taxon>
        <taxon>Bacilli</taxon>
        <taxon>Lactobacillales</taxon>
        <taxon>Lactobacillaceae</taxon>
        <taxon>Lactobacillus</taxon>
    </lineage>
</organism>
<sequence>MNSYSELFQIEGEEISALGQSIAPDEITHLVTILKKNTHNVFLTGCGTSAMAARKITHTLNVVGLAAFYLNPSDAVHGGLGQVKQNDVVIFISKGGSTKELTSFVANIEFKKAKIITITENLDSVLAQKADLAVQIKVKRELDKFNLLATTSTLAVISLFDVIAVLLMQEQHFSKNDFLLNHPAGKVGKQLAKEVKND</sequence>
<evidence type="ECO:0000256" key="1">
    <source>
        <dbReference type="SAM" id="Phobius"/>
    </source>
</evidence>
<evidence type="ECO:0000259" key="2">
    <source>
        <dbReference type="PROSITE" id="PS51464"/>
    </source>
</evidence>
<keyword evidence="4" id="KW-1185">Reference proteome</keyword>
<evidence type="ECO:0000313" key="3">
    <source>
        <dbReference type="EMBL" id="QYN52187.1"/>
    </source>
</evidence>
<dbReference type="PROSITE" id="PS51464">
    <property type="entry name" value="SIS"/>
    <property type="match status" value="1"/>
</dbReference>
<keyword evidence="1" id="KW-1133">Transmembrane helix</keyword>
<name>A0ABX8W8T5_9LACO</name>
<dbReference type="PANTHER" id="PTHR42745:SF1">
    <property type="entry name" value="ARABINOSE 5-PHOSPHATE ISOMERASE KDSD"/>
    <property type="match status" value="1"/>
</dbReference>
<dbReference type="InterPro" id="IPR046348">
    <property type="entry name" value="SIS_dom_sf"/>
</dbReference>
<protein>
    <submittedName>
        <fullName evidence="3">SIS domain-containing protein</fullName>
    </submittedName>
</protein>
<keyword evidence="1" id="KW-0472">Membrane</keyword>
<dbReference type="InterPro" id="IPR035474">
    <property type="entry name" value="SIS_Kpsf"/>
</dbReference>
<dbReference type="Pfam" id="PF01380">
    <property type="entry name" value="SIS"/>
    <property type="match status" value="1"/>
</dbReference>
<dbReference type="Gene3D" id="3.40.50.10490">
    <property type="entry name" value="Glucose-6-phosphate isomerase like protein, domain 1"/>
    <property type="match status" value="1"/>
</dbReference>
<dbReference type="SUPFAM" id="SSF53697">
    <property type="entry name" value="SIS domain"/>
    <property type="match status" value="1"/>
</dbReference>
<feature type="domain" description="SIS" evidence="2">
    <location>
        <begin position="30"/>
        <end position="173"/>
    </location>
</feature>
<reference evidence="3 4" key="1">
    <citation type="submission" date="2020-01" db="EMBL/GenBank/DDBJ databases">
        <title>Vast differences in strain-level diversity in the gut microbiota of two closely related honey bee species.</title>
        <authorList>
            <person name="Ellegaard K.M."/>
            <person name="Suenami S."/>
            <person name="Miyazaki R."/>
            <person name="Engel P."/>
        </authorList>
    </citation>
    <scope>NUCLEOTIDE SEQUENCE [LARGE SCALE GENOMIC DNA]</scope>
    <source>
        <strain evidence="3 4">ESL0416</strain>
    </source>
</reference>